<reference evidence="2" key="1">
    <citation type="journal article" date="2023" name="PhytoFront">
        <title>Draft Genome Resources of Seven Strains of Tilletia horrida, Causal Agent of Kernel Smut of Rice.</title>
        <authorList>
            <person name="Khanal S."/>
            <person name="Antony Babu S."/>
            <person name="Zhou X.G."/>
        </authorList>
    </citation>
    <scope>NUCLEOTIDE SEQUENCE</scope>
    <source>
        <strain evidence="2">TX6</strain>
    </source>
</reference>
<feature type="compositionally biased region" description="Polar residues" evidence="1">
    <location>
        <begin position="1153"/>
        <end position="1175"/>
    </location>
</feature>
<feature type="region of interest" description="Disordered" evidence="1">
    <location>
        <begin position="631"/>
        <end position="758"/>
    </location>
</feature>
<evidence type="ECO:0000313" key="3">
    <source>
        <dbReference type="Proteomes" id="UP001176517"/>
    </source>
</evidence>
<feature type="compositionally biased region" description="Polar residues" evidence="1">
    <location>
        <begin position="941"/>
        <end position="956"/>
    </location>
</feature>
<feature type="compositionally biased region" description="Pro residues" evidence="1">
    <location>
        <begin position="98"/>
        <end position="114"/>
    </location>
</feature>
<accession>A0AAN6GRX8</accession>
<feature type="compositionally biased region" description="Low complexity" evidence="1">
    <location>
        <begin position="668"/>
        <end position="678"/>
    </location>
</feature>
<feature type="region of interest" description="Disordered" evidence="1">
    <location>
        <begin position="796"/>
        <end position="817"/>
    </location>
</feature>
<feature type="compositionally biased region" description="Low complexity" evidence="1">
    <location>
        <begin position="1205"/>
        <end position="1226"/>
    </location>
</feature>
<keyword evidence="3" id="KW-1185">Reference proteome</keyword>
<dbReference type="AlphaFoldDB" id="A0AAN6GRX8"/>
<gene>
    <name evidence="2" type="ORF">OC846_003740</name>
</gene>
<name>A0AAN6GRX8_9BASI</name>
<evidence type="ECO:0000313" key="2">
    <source>
        <dbReference type="EMBL" id="KAK0550260.1"/>
    </source>
</evidence>
<feature type="region of interest" description="Disordered" evidence="1">
    <location>
        <begin position="906"/>
        <end position="1035"/>
    </location>
</feature>
<feature type="compositionally biased region" description="Polar residues" evidence="1">
    <location>
        <begin position="725"/>
        <end position="734"/>
    </location>
</feature>
<feature type="compositionally biased region" description="Polar residues" evidence="1">
    <location>
        <begin position="445"/>
        <end position="459"/>
    </location>
</feature>
<feature type="compositionally biased region" description="Acidic residues" evidence="1">
    <location>
        <begin position="1017"/>
        <end position="1028"/>
    </location>
</feature>
<comment type="caution">
    <text evidence="2">The sequence shown here is derived from an EMBL/GenBank/DDBJ whole genome shotgun (WGS) entry which is preliminary data.</text>
</comment>
<dbReference type="EMBL" id="JAPDMZ010000096">
    <property type="protein sequence ID" value="KAK0550260.1"/>
    <property type="molecule type" value="Genomic_DNA"/>
</dbReference>
<feature type="compositionally biased region" description="Acidic residues" evidence="1">
    <location>
        <begin position="918"/>
        <end position="933"/>
    </location>
</feature>
<feature type="compositionally biased region" description="Basic and acidic residues" evidence="1">
    <location>
        <begin position="684"/>
        <end position="716"/>
    </location>
</feature>
<organism evidence="2 3">
    <name type="scientific">Tilletia horrida</name>
    <dbReference type="NCBI Taxonomy" id="155126"/>
    <lineage>
        <taxon>Eukaryota</taxon>
        <taxon>Fungi</taxon>
        <taxon>Dikarya</taxon>
        <taxon>Basidiomycota</taxon>
        <taxon>Ustilaginomycotina</taxon>
        <taxon>Exobasidiomycetes</taxon>
        <taxon>Tilletiales</taxon>
        <taxon>Tilletiaceae</taxon>
        <taxon>Tilletia</taxon>
    </lineage>
</organism>
<feature type="compositionally biased region" description="Low complexity" evidence="1">
    <location>
        <begin position="643"/>
        <end position="656"/>
    </location>
</feature>
<proteinExistence type="predicted"/>
<sequence>MWVVTSNFGDGAKESERILACGQSYIITRKSVHGRELYFKQPRDAGLRKRHAFLEVEDAPVLPGAATQAQPLTLDWKPKLTLRHGEAQQPLYVLRAKPSPPPPAAERAANPPPTNTQGEKDIFSIGAESGQLESIELQDGDSIKISLAAAAALMIKVKWISLALMVAPPEGEDDPDPWLDYERTVEDAASVGIPITLGRDWNRSATHLVASRMRLRPLTVEAHHAGIPFVSPTFAQSLISLAVDAEKAPHDFGPEYAALDPYAVVNMPEVVEAFPNYNQEGVEQNIDELLKTFQHIKAREKPLFGRTILCFTSDNSSRSRSEQENITEVFKALDAEVIVHSLTASPISTKKEALTVIQAAKTAADRRLLNAGSAARMHVQLFSIIIFYMGGAESLQIVGAAAQEQNIPMPRTVDGDLDFVIYGLRDASALLETYTGNVEDYIDPSNMQHPEGNASNASTGVAPPQIPSDANDGVQQDAMPPMPAAAAQPPADGQTAPVADEQPLAGKPASHLKRTVTEAARPAYGDFSALFAIGSSAAPARPSTRKKTATAAAAASDATGAASAHNDKEGMSSKKTGSAQHSAPPDDFSSLLGLTSSKNKGKDRGRSAREVMMTQLRAGLDEEIRTQAHLGSSIRAGTSSLNEGTSGAGTTTSEEPPLTPLVEMEDVQAGVTQTATGKTTRKRTGSESRETAVVEDVRGSKRSKQGQEENDYHEGDGAEAAQAEPTDSQATHKSSAPARGTVGGGRKPKANDQGPDKDEQFLMALSTLGKGRKNTDEYDKEFNQLRIVKPSLADRQRTAAHGVGGGKGLGRAAQDENEDEEFQRFKEMAEDDLDCNLRGNFIHVDFVPLVVKHSQRDQTPLTADGRPNFKAFRRKGQPRPVFDPTRVVGTVTDAVPQLQIGEDSVVDIVPKRSAQRDAEDDEEMPEGVDDDVDFSGIRPTARTSSGSRTKATTSKFKFTLGDEDTRRATGRSNADAEDDDDDDKPIVSGRSKRGGRAAAGKGRGSGRGRGATQYVEISDDEEEGDSDPEAGLLLNLDEEQGLCSSRDRAIELESQFSLDSQTGVGSKRKPRAAKQTVAGRMLAELPDIGPSRRSGQTSGIGTSKGCATASTQSQLFRGVETLDPLGEEYLQAAEVERAADSIVSENVDPTPRPVSSSLGRTRGPSSTGTPSNSVVPASRSMDPHEEDTFMGFGMSGRRRRGGASGTASSTTSSRNAGSSARTRSRF</sequence>
<feature type="region of interest" description="Disordered" evidence="1">
    <location>
        <begin position="1139"/>
        <end position="1226"/>
    </location>
</feature>
<feature type="region of interest" description="Disordered" evidence="1">
    <location>
        <begin position="441"/>
        <end position="510"/>
    </location>
</feature>
<dbReference type="Proteomes" id="UP001176517">
    <property type="component" value="Unassembled WGS sequence"/>
</dbReference>
<feature type="region of interest" description="Disordered" evidence="1">
    <location>
        <begin position="858"/>
        <end position="884"/>
    </location>
</feature>
<feature type="compositionally biased region" description="Low complexity" evidence="1">
    <location>
        <begin position="549"/>
        <end position="564"/>
    </location>
</feature>
<protein>
    <submittedName>
        <fullName evidence="2">Uncharacterized protein</fullName>
    </submittedName>
</protein>
<feature type="region of interest" description="Disordered" evidence="1">
    <location>
        <begin position="96"/>
        <end position="120"/>
    </location>
</feature>
<feature type="region of interest" description="Disordered" evidence="1">
    <location>
        <begin position="1058"/>
        <end position="1109"/>
    </location>
</feature>
<feature type="compositionally biased region" description="Low complexity" evidence="1">
    <location>
        <begin position="475"/>
        <end position="497"/>
    </location>
</feature>
<evidence type="ECO:0000256" key="1">
    <source>
        <dbReference type="SAM" id="MobiDB-lite"/>
    </source>
</evidence>
<feature type="region of interest" description="Disordered" evidence="1">
    <location>
        <begin position="538"/>
        <end position="608"/>
    </location>
</feature>